<organism evidence="2 3">
    <name type="scientific">Fragilariopsis cylindrus CCMP1102</name>
    <dbReference type="NCBI Taxonomy" id="635003"/>
    <lineage>
        <taxon>Eukaryota</taxon>
        <taxon>Sar</taxon>
        <taxon>Stramenopiles</taxon>
        <taxon>Ochrophyta</taxon>
        <taxon>Bacillariophyta</taxon>
        <taxon>Bacillariophyceae</taxon>
        <taxon>Bacillariophycidae</taxon>
        <taxon>Bacillariales</taxon>
        <taxon>Bacillariaceae</taxon>
        <taxon>Fragilariopsis</taxon>
    </lineage>
</organism>
<feature type="region of interest" description="Disordered" evidence="1">
    <location>
        <begin position="453"/>
        <end position="474"/>
    </location>
</feature>
<proteinExistence type="predicted"/>
<evidence type="ECO:0000313" key="3">
    <source>
        <dbReference type="Proteomes" id="UP000095751"/>
    </source>
</evidence>
<accession>A0A1E7EQC7</accession>
<feature type="compositionally biased region" description="Low complexity" evidence="1">
    <location>
        <begin position="453"/>
        <end position="465"/>
    </location>
</feature>
<feature type="compositionally biased region" description="Basic residues" evidence="1">
    <location>
        <begin position="17"/>
        <end position="29"/>
    </location>
</feature>
<sequence>MNINNTIRNNGNNKNPNNHHHPNHQKNKNKIIDPNSIDVVQIEQILTNELNNCSMTDRNNIQEEIHGVNCCSSVSSSLLLSPTSTTTTINIGSETNENKNKNETITITPPELFEGERSLQLLTNELNNDEHIPRSKKYAYLLSQELQDKEEDDIFSLMYVNTNEFRFMYLRCEFFDIRKTALRIVQVLDFLFEYYGKYALYRKIQLTDFTEYELTILKNKGYCQLLPSRDRGGRRIMVQFLLNDFDNVPIPVLQKIFIYLCFVCASSDVEDQRKGIVLLCWAEHLTNQHRIKPRNGQKNIALLFAPIRFVSIHLCAKNTIFTNIIKAVIIARLNSDYRRRLICNLGESVEVRYSLQGYGIPVDSVPVTWSGAIKTVNVKRFINFQTYIEEKDASSIVTTNNTITDCPYLNDILFKKGHTAEHQPGNMQFRSIINSVYTQHYLQQQQQKQQKQQQQEQLLLVGSSPSPSPSPPSASAVVSAVVSVSIKVLVPDIIQKIKQDERFRVLVWDNNQHWWNILSDPLDYKKHIYASTHFFLKNYVIASSSSSSLTTPKAKAKSKARSKSRVKVTASASVQATVLPTSAAATAAAAAAAGGSNQKRIRQQQVIESSTSIFNKSPDGKKRMTSFDFIRNHITNTGGGNSDRDSHSDECFGLPFQAHNI</sequence>
<evidence type="ECO:0008006" key="4">
    <source>
        <dbReference type="Google" id="ProtNLM"/>
    </source>
</evidence>
<evidence type="ECO:0000256" key="1">
    <source>
        <dbReference type="SAM" id="MobiDB-lite"/>
    </source>
</evidence>
<protein>
    <recommendedName>
        <fullName evidence="4">CRAL-TRIO domain-containing protein</fullName>
    </recommendedName>
</protein>
<keyword evidence="3" id="KW-1185">Reference proteome</keyword>
<dbReference type="EMBL" id="KV784381">
    <property type="protein sequence ID" value="OEU08190.1"/>
    <property type="molecule type" value="Genomic_DNA"/>
</dbReference>
<gene>
    <name evidence="2" type="ORF">FRACYDRAFT_249978</name>
</gene>
<evidence type="ECO:0000313" key="2">
    <source>
        <dbReference type="EMBL" id="OEU08190.1"/>
    </source>
</evidence>
<feature type="compositionally biased region" description="Low complexity" evidence="1">
    <location>
        <begin position="1"/>
        <end position="16"/>
    </location>
</feature>
<name>A0A1E7EQC7_9STRA</name>
<reference evidence="2 3" key="1">
    <citation type="submission" date="2016-09" db="EMBL/GenBank/DDBJ databases">
        <title>Extensive genetic diversity and differential bi-allelic expression allows diatom success in the polar Southern Ocean.</title>
        <authorList>
            <consortium name="DOE Joint Genome Institute"/>
            <person name="Mock T."/>
            <person name="Otillar R.P."/>
            <person name="Strauss J."/>
            <person name="Dupont C."/>
            <person name="Frickenhaus S."/>
            <person name="Maumus F."/>
            <person name="Mcmullan M."/>
            <person name="Sanges R."/>
            <person name="Schmutz J."/>
            <person name="Toseland A."/>
            <person name="Valas R."/>
            <person name="Veluchamy A."/>
            <person name="Ward B.J."/>
            <person name="Allen A."/>
            <person name="Barry K."/>
            <person name="Falciatore A."/>
            <person name="Ferrante M."/>
            <person name="Fortunato A.E."/>
            <person name="Gloeckner G."/>
            <person name="Gruber A."/>
            <person name="Hipkin R."/>
            <person name="Janech M."/>
            <person name="Kroth P."/>
            <person name="Leese F."/>
            <person name="Lindquist E."/>
            <person name="Lyon B.R."/>
            <person name="Martin J."/>
            <person name="Mayer C."/>
            <person name="Parker M."/>
            <person name="Quesneville H."/>
            <person name="Raymond J."/>
            <person name="Uhlig C."/>
            <person name="Valentin K.U."/>
            <person name="Worden A.Z."/>
            <person name="Armbrust E.V."/>
            <person name="Bowler C."/>
            <person name="Green B."/>
            <person name="Moulton V."/>
            <person name="Van Oosterhout C."/>
            <person name="Grigoriev I."/>
        </authorList>
    </citation>
    <scope>NUCLEOTIDE SEQUENCE [LARGE SCALE GENOMIC DNA]</scope>
    <source>
        <strain evidence="2 3">CCMP1102</strain>
    </source>
</reference>
<dbReference type="KEGG" id="fcy:FRACYDRAFT_249978"/>
<dbReference type="AlphaFoldDB" id="A0A1E7EQC7"/>
<feature type="region of interest" description="Disordered" evidence="1">
    <location>
        <begin position="1"/>
        <end position="31"/>
    </location>
</feature>
<dbReference type="Proteomes" id="UP000095751">
    <property type="component" value="Unassembled WGS sequence"/>
</dbReference>
<dbReference type="InParanoid" id="A0A1E7EQC7"/>
<dbReference type="Gene3D" id="3.40.525.10">
    <property type="entry name" value="CRAL-TRIO lipid binding domain"/>
    <property type="match status" value="1"/>
</dbReference>
<dbReference type="InterPro" id="IPR036865">
    <property type="entry name" value="CRAL-TRIO_dom_sf"/>
</dbReference>